<accession>A0AA96LCJ7</accession>
<dbReference type="PANTHER" id="PTHR36836">
    <property type="entry name" value="COLANIC ACID BIOSYNTHESIS PROTEIN WCAK"/>
    <property type="match status" value="1"/>
</dbReference>
<organism evidence="2 3">
    <name type="scientific">Paenibacillus aurantius</name>
    <dbReference type="NCBI Taxonomy" id="2918900"/>
    <lineage>
        <taxon>Bacteria</taxon>
        <taxon>Bacillati</taxon>
        <taxon>Bacillota</taxon>
        <taxon>Bacilli</taxon>
        <taxon>Bacillales</taxon>
        <taxon>Paenibacillaceae</taxon>
        <taxon>Paenibacillus</taxon>
    </lineage>
</organism>
<dbReference type="AlphaFoldDB" id="A0AA96LCJ7"/>
<dbReference type="RefSeq" id="WP_315604604.1">
    <property type="nucleotide sequence ID" value="NZ_CP130318.1"/>
</dbReference>
<dbReference type="InterPro" id="IPR007345">
    <property type="entry name" value="Polysacch_pyruvyl_Trfase"/>
</dbReference>
<feature type="domain" description="Polysaccharide pyruvyl transferase" evidence="1">
    <location>
        <begin position="15"/>
        <end position="344"/>
    </location>
</feature>
<evidence type="ECO:0000313" key="3">
    <source>
        <dbReference type="Proteomes" id="UP001305702"/>
    </source>
</evidence>
<evidence type="ECO:0000313" key="2">
    <source>
        <dbReference type="EMBL" id="WNQ10830.1"/>
    </source>
</evidence>
<protein>
    <submittedName>
        <fullName evidence="2">Polysaccharide pyruvyl transferase family protein</fullName>
    </submittedName>
</protein>
<name>A0AA96LCJ7_9BACL</name>
<keyword evidence="2" id="KW-0808">Transferase</keyword>
<sequence>MDMKILISNAYCYLNKGDAGIIRAMVQEFRKKHPRAEIKVVSLFKDLDQGKYGNCEVIDCIIKPYTGKSRLMKTIRNTALYFLVWLLNLLGIPFNRTVREFKEADIVVSCGGGYLKARNLAQFLGDFMYHYIQFLTAIQYKKPFVVYAQTVGEFGSHPYVTSRIKKVLNKAALVLPREPISYNYLKGFVPDNRNFFETSDIAFLLEKKEIDSKSLKGLLAVKKTKVGITMRSWHFPGTPNRAWQLENYKNAMSKLIEHLVTRQNAEVFLMPQCIGPGEDNDLLISREVYAPFQENRSVHLVDNNLTPEELKYVYSQMDLFVGTRMHSNIFALSEKVPCVAISYDLKTDGIMKAVGLKDYVLDIKDLNEGGLRAKIDQALARRDLMKQTLETSIPQICSKARMNNTLLYQVMDNKGKQTAENRKIGELLDA</sequence>
<proteinExistence type="predicted"/>
<evidence type="ECO:0000259" key="1">
    <source>
        <dbReference type="Pfam" id="PF04230"/>
    </source>
</evidence>
<reference evidence="2 3" key="1">
    <citation type="submission" date="2022-02" db="EMBL/GenBank/DDBJ databases">
        <title>Paenibacillus sp. MBLB1776 Whole Genome Shotgun Sequencing.</title>
        <authorList>
            <person name="Hwang C.Y."/>
            <person name="Cho E.-S."/>
            <person name="Seo M.-J."/>
        </authorList>
    </citation>
    <scope>NUCLEOTIDE SEQUENCE [LARGE SCALE GENOMIC DNA]</scope>
    <source>
        <strain evidence="2 3">MBLB1776</strain>
    </source>
</reference>
<dbReference type="Proteomes" id="UP001305702">
    <property type="component" value="Chromosome"/>
</dbReference>
<keyword evidence="3" id="KW-1185">Reference proteome</keyword>
<dbReference type="Pfam" id="PF04230">
    <property type="entry name" value="PS_pyruv_trans"/>
    <property type="match status" value="1"/>
</dbReference>
<dbReference type="EMBL" id="CP130318">
    <property type="protein sequence ID" value="WNQ10830.1"/>
    <property type="molecule type" value="Genomic_DNA"/>
</dbReference>
<dbReference type="GO" id="GO:0016740">
    <property type="term" value="F:transferase activity"/>
    <property type="evidence" value="ECO:0007669"/>
    <property type="project" value="UniProtKB-KW"/>
</dbReference>
<dbReference type="KEGG" id="paun:MJA45_24945"/>
<gene>
    <name evidence="2" type="ORF">MJA45_24945</name>
</gene>
<dbReference type="PANTHER" id="PTHR36836:SF1">
    <property type="entry name" value="COLANIC ACID BIOSYNTHESIS PROTEIN WCAK"/>
    <property type="match status" value="1"/>
</dbReference>